<dbReference type="EMBL" id="LNIX01000030">
    <property type="protein sequence ID" value="OXA41312.1"/>
    <property type="molecule type" value="Genomic_DNA"/>
</dbReference>
<protein>
    <submittedName>
        <fullName evidence="2">Uncharacterized protein</fullName>
    </submittedName>
</protein>
<dbReference type="Proteomes" id="UP000198287">
    <property type="component" value="Unassembled WGS sequence"/>
</dbReference>
<organism evidence="2 3">
    <name type="scientific">Folsomia candida</name>
    <name type="common">Springtail</name>
    <dbReference type="NCBI Taxonomy" id="158441"/>
    <lineage>
        <taxon>Eukaryota</taxon>
        <taxon>Metazoa</taxon>
        <taxon>Ecdysozoa</taxon>
        <taxon>Arthropoda</taxon>
        <taxon>Hexapoda</taxon>
        <taxon>Collembola</taxon>
        <taxon>Entomobryomorpha</taxon>
        <taxon>Isotomoidea</taxon>
        <taxon>Isotomidae</taxon>
        <taxon>Proisotominae</taxon>
        <taxon>Folsomia</taxon>
    </lineage>
</organism>
<gene>
    <name evidence="2" type="ORF">Fcan01_23962</name>
</gene>
<keyword evidence="1" id="KW-0732">Signal</keyword>
<keyword evidence="3" id="KW-1185">Reference proteome</keyword>
<evidence type="ECO:0000313" key="3">
    <source>
        <dbReference type="Proteomes" id="UP000198287"/>
    </source>
</evidence>
<comment type="caution">
    <text evidence="2">The sequence shown here is derived from an EMBL/GenBank/DDBJ whole genome shotgun (WGS) entry which is preliminary data.</text>
</comment>
<evidence type="ECO:0000313" key="2">
    <source>
        <dbReference type="EMBL" id="OXA41312.1"/>
    </source>
</evidence>
<feature type="signal peptide" evidence="1">
    <location>
        <begin position="1"/>
        <end position="19"/>
    </location>
</feature>
<accession>A0A226D6Y5</accession>
<sequence>MTISHIFFRWVVALGIALAQTKPAILAQSMSDRCVTVNETATGNCLWKLGLATDTDQLVLGMTISYYRIRWSNGWSEPYYPGGNDIDGTLTDGGSCNGVPYAAGKQRRQWSYFVDHYHSYTRGSTVRPTNICNKATRRWEALECGFGLFWNPDWNANITGGSCDEWDNLAAEIQNRYNSDAACFPPCYYEKNGECSNNYIYHPAGSDHRVSQTLECPSNLVWADEMQTCDRCDHVMDDVKGVNCCGSISEPGNGGGGGGPI</sequence>
<reference evidence="2 3" key="1">
    <citation type="submission" date="2015-12" db="EMBL/GenBank/DDBJ databases">
        <title>The genome of Folsomia candida.</title>
        <authorList>
            <person name="Faddeeva A."/>
            <person name="Derks M.F."/>
            <person name="Anvar Y."/>
            <person name="Smit S."/>
            <person name="Van Straalen N."/>
            <person name="Roelofs D."/>
        </authorList>
    </citation>
    <scope>NUCLEOTIDE SEQUENCE [LARGE SCALE GENOMIC DNA]</scope>
    <source>
        <strain evidence="2 3">VU population</strain>
        <tissue evidence="2">Whole body</tissue>
    </source>
</reference>
<dbReference type="AlphaFoldDB" id="A0A226D6Y5"/>
<feature type="chain" id="PRO_5012104189" evidence="1">
    <location>
        <begin position="20"/>
        <end position="261"/>
    </location>
</feature>
<evidence type="ECO:0000256" key="1">
    <source>
        <dbReference type="SAM" id="SignalP"/>
    </source>
</evidence>
<name>A0A226D6Y5_FOLCA</name>
<proteinExistence type="predicted"/>